<reference evidence="3 4" key="1">
    <citation type="submission" date="2022-04" db="EMBL/GenBank/DDBJ databases">
        <title>Rhizobium coralii sp. nov., isolated from coral Turbinaria peltata.</title>
        <authorList>
            <person name="Sun H."/>
        </authorList>
    </citation>
    <scope>NUCLEOTIDE SEQUENCE [LARGE SCALE GENOMIC DNA]</scope>
    <source>
        <strain evidence="3 4">NTR19</strain>
    </source>
</reference>
<dbReference type="EMBL" id="JALPRY010000004">
    <property type="protein sequence ID" value="MCK8779073.1"/>
    <property type="molecule type" value="Genomic_DNA"/>
</dbReference>
<evidence type="ECO:0000256" key="1">
    <source>
        <dbReference type="SAM" id="Phobius"/>
    </source>
</evidence>
<comment type="caution">
    <text evidence="3">The sequence shown here is derived from an EMBL/GenBank/DDBJ whole genome shotgun (WGS) entry which is preliminary data.</text>
</comment>
<accession>A0ABT0IMK0</accession>
<evidence type="ECO:0000256" key="2">
    <source>
        <dbReference type="SAM" id="SignalP"/>
    </source>
</evidence>
<evidence type="ECO:0000313" key="4">
    <source>
        <dbReference type="Proteomes" id="UP001202827"/>
    </source>
</evidence>
<protein>
    <submittedName>
        <fullName evidence="3">Uncharacterized protein</fullName>
    </submittedName>
</protein>
<organism evidence="3 4">
    <name type="scientific">Neorhizobium turbinariae</name>
    <dbReference type="NCBI Taxonomy" id="2937795"/>
    <lineage>
        <taxon>Bacteria</taxon>
        <taxon>Pseudomonadati</taxon>
        <taxon>Pseudomonadota</taxon>
        <taxon>Alphaproteobacteria</taxon>
        <taxon>Hyphomicrobiales</taxon>
        <taxon>Rhizobiaceae</taxon>
        <taxon>Rhizobium/Agrobacterium group</taxon>
        <taxon>Neorhizobium</taxon>
    </lineage>
</organism>
<feature type="chain" id="PRO_5046662551" evidence="2">
    <location>
        <begin position="21"/>
        <end position="133"/>
    </location>
</feature>
<keyword evidence="2" id="KW-0732">Signal</keyword>
<dbReference type="Proteomes" id="UP001202827">
    <property type="component" value="Unassembled WGS sequence"/>
</dbReference>
<keyword evidence="4" id="KW-1185">Reference proteome</keyword>
<evidence type="ECO:0000313" key="3">
    <source>
        <dbReference type="EMBL" id="MCK8779073.1"/>
    </source>
</evidence>
<keyword evidence="1" id="KW-0472">Membrane</keyword>
<keyword evidence="1" id="KW-0812">Transmembrane</keyword>
<feature type="transmembrane region" description="Helical" evidence="1">
    <location>
        <begin position="44"/>
        <end position="63"/>
    </location>
</feature>
<dbReference type="RefSeq" id="WP_248681884.1">
    <property type="nucleotide sequence ID" value="NZ_JALPRY010000004.1"/>
</dbReference>
<keyword evidence="1" id="KW-1133">Transmembrane helix</keyword>
<sequence length="133" mass="14297">MTRNQYTATFLVSLSSSVFASVSSNLMVEGIKGPINDMVGASLLVLAVAAVSVGLVAVGLFLFTKEDKQPAIAIPSNAPRPSRYAGSHDILLYEDAMRAEELSFVHPHRESSEFRGLAHNGSSLHIEVSVKRL</sequence>
<proteinExistence type="predicted"/>
<gene>
    <name evidence="3" type="ORF">M0654_03645</name>
</gene>
<feature type="signal peptide" evidence="2">
    <location>
        <begin position="1"/>
        <end position="20"/>
    </location>
</feature>
<name>A0ABT0IMK0_9HYPH</name>